<dbReference type="Pfam" id="PF13440">
    <property type="entry name" value="Polysacc_synt_3"/>
    <property type="match status" value="1"/>
</dbReference>
<feature type="transmembrane region" description="Helical" evidence="7">
    <location>
        <begin position="40"/>
        <end position="61"/>
    </location>
</feature>
<dbReference type="PANTHER" id="PTHR30250:SF10">
    <property type="entry name" value="LIPOPOLYSACCHARIDE BIOSYNTHESIS PROTEIN WZXC"/>
    <property type="match status" value="1"/>
</dbReference>
<organism evidence="8 9">
    <name type="scientific">Alishewanella jeotgali KCTC 22429</name>
    <dbReference type="NCBI Taxonomy" id="1129374"/>
    <lineage>
        <taxon>Bacteria</taxon>
        <taxon>Pseudomonadati</taxon>
        <taxon>Pseudomonadota</taxon>
        <taxon>Gammaproteobacteria</taxon>
        <taxon>Alteromonadales</taxon>
        <taxon>Alteromonadaceae</taxon>
        <taxon>Alishewanella</taxon>
    </lineage>
</organism>
<feature type="transmembrane region" description="Helical" evidence="7">
    <location>
        <begin position="238"/>
        <end position="259"/>
    </location>
</feature>
<feature type="transmembrane region" description="Helical" evidence="7">
    <location>
        <begin position="162"/>
        <end position="181"/>
    </location>
</feature>
<keyword evidence="6 7" id="KW-0472">Membrane</keyword>
<comment type="similarity">
    <text evidence="2">Belongs to the polysaccharide synthase family.</text>
</comment>
<evidence type="ECO:0000256" key="1">
    <source>
        <dbReference type="ARBA" id="ARBA00004651"/>
    </source>
</evidence>
<dbReference type="EMBL" id="AHTH01000005">
    <property type="protein sequence ID" value="EHR42099.1"/>
    <property type="molecule type" value="Genomic_DNA"/>
</dbReference>
<proteinExistence type="inferred from homology"/>
<feature type="transmembrane region" description="Helical" evidence="7">
    <location>
        <begin position="73"/>
        <end position="97"/>
    </location>
</feature>
<feature type="transmembrane region" description="Helical" evidence="7">
    <location>
        <begin position="209"/>
        <end position="232"/>
    </location>
</feature>
<dbReference type="Proteomes" id="UP000012046">
    <property type="component" value="Unassembled WGS sequence"/>
</dbReference>
<name>H3ZAY5_9ALTE</name>
<reference evidence="8 9" key="1">
    <citation type="journal article" date="2012" name="J. Bacteriol.">
        <title>Genome Sequence of Extracellular-Protease-Producing Alishewanella jeotgali Isolated from Traditional Korean Fermented Seafood.</title>
        <authorList>
            <person name="Jung J."/>
            <person name="Chun J."/>
            <person name="Park W."/>
        </authorList>
    </citation>
    <scope>NUCLEOTIDE SEQUENCE [LARGE SCALE GENOMIC DNA]</scope>
    <source>
        <strain evidence="8 9">KCTC 22429</strain>
    </source>
</reference>
<dbReference type="eggNOG" id="COG2244">
    <property type="taxonomic scope" value="Bacteria"/>
</dbReference>
<evidence type="ECO:0000256" key="3">
    <source>
        <dbReference type="ARBA" id="ARBA00022475"/>
    </source>
</evidence>
<protein>
    <submittedName>
        <fullName evidence="8">O-antigen translocase</fullName>
    </submittedName>
</protein>
<dbReference type="InterPro" id="IPR050833">
    <property type="entry name" value="Poly_Biosynth_Transport"/>
</dbReference>
<dbReference type="GO" id="GO:0005886">
    <property type="term" value="C:plasma membrane"/>
    <property type="evidence" value="ECO:0007669"/>
    <property type="project" value="UniProtKB-SubCell"/>
</dbReference>
<accession>H3ZAY5</accession>
<keyword evidence="9" id="KW-1185">Reference proteome</keyword>
<dbReference type="RefSeq" id="WP_008949509.1">
    <property type="nucleotide sequence ID" value="NZ_AHTH01000005.1"/>
</dbReference>
<feature type="transmembrane region" description="Helical" evidence="7">
    <location>
        <begin position="355"/>
        <end position="371"/>
    </location>
</feature>
<evidence type="ECO:0000256" key="6">
    <source>
        <dbReference type="ARBA" id="ARBA00023136"/>
    </source>
</evidence>
<keyword evidence="3" id="KW-1003">Cell membrane</keyword>
<evidence type="ECO:0000256" key="5">
    <source>
        <dbReference type="ARBA" id="ARBA00022989"/>
    </source>
</evidence>
<comment type="caution">
    <text evidence="8">The sequence shown here is derived from an EMBL/GenBank/DDBJ whole genome shotgun (WGS) entry which is preliminary data.</text>
</comment>
<evidence type="ECO:0000256" key="7">
    <source>
        <dbReference type="SAM" id="Phobius"/>
    </source>
</evidence>
<sequence>MFIRNIFKLVSGTAVAQVLPLAVLPFMTMKLGADSFGVYTLFYTTLMMLGALTSLRFEYAINAARNAREERQLVAISLVLNLVNFIILSGATVFLFYFDVLSWYWLMLPLAVVGMGVNQVFYMHANYSGLFTLMSGSKLANSAVCACVQIVLVFYLDIEAGAYIGLVVGFWFSNVILFKSIERKQLNRSMFSKVALSVTFRRNINYLKFVFPGTFVNYISSNCPIYLIGFFYGASFSGYYGLATRLAGMPTALIGRAIGEVYRARALDEYKRLNNFKDSFVKVSLFSASTGILGFLLFYLLSEWLIVLLFGEAWLETSIYIKILMPMFFLQYLTSPVSYSMMISGRQAQEFNWQLFRFFFLLAVLAGAFLYSNSPLLSVVATSFSLSVSFIIYYFYCFRASLGGKA</sequence>
<feature type="transmembrane region" description="Helical" evidence="7">
    <location>
        <begin position="103"/>
        <end position="127"/>
    </location>
</feature>
<feature type="transmembrane region" description="Helical" evidence="7">
    <location>
        <begin position="280"/>
        <end position="301"/>
    </location>
</feature>
<evidence type="ECO:0000256" key="4">
    <source>
        <dbReference type="ARBA" id="ARBA00022692"/>
    </source>
</evidence>
<evidence type="ECO:0000313" key="8">
    <source>
        <dbReference type="EMBL" id="EHR42099.1"/>
    </source>
</evidence>
<dbReference type="STRING" id="1129374.AJE_02441"/>
<dbReference type="PATRIC" id="fig|1129374.4.peg.494"/>
<keyword evidence="4 7" id="KW-0812">Transmembrane</keyword>
<feature type="transmembrane region" description="Helical" evidence="7">
    <location>
        <begin position="313"/>
        <end position="334"/>
    </location>
</feature>
<gene>
    <name evidence="8" type="ORF">AJE_02441</name>
</gene>
<comment type="subcellular location">
    <subcellularLocation>
        <location evidence="1">Cell membrane</location>
        <topology evidence="1">Multi-pass membrane protein</topology>
    </subcellularLocation>
</comment>
<keyword evidence="5 7" id="KW-1133">Transmembrane helix</keyword>
<dbReference type="PANTHER" id="PTHR30250">
    <property type="entry name" value="PST FAMILY PREDICTED COLANIC ACID TRANSPORTER"/>
    <property type="match status" value="1"/>
</dbReference>
<evidence type="ECO:0000313" key="9">
    <source>
        <dbReference type="Proteomes" id="UP000012046"/>
    </source>
</evidence>
<evidence type="ECO:0000256" key="2">
    <source>
        <dbReference type="ARBA" id="ARBA00007430"/>
    </source>
</evidence>
<dbReference type="AlphaFoldDB" id="H3ZAY5"/>
<feature type="transmembrane region" description="Helical" evidence="7">
    <location>
        <begin position="377"/>
        <end position="396"/>
    </location>
</feature>
<feature type="transmembrane region" description="Helical" evidence="7">
    <location>
        <begin position="7"/>
        <end position="28"/>
    </location>
</feature>
<feature type="transmembrane region" description="Helical" evidence="7">
    <location>
        <begin position="139"/>
        <end position="156"/>
    </location>
</feature>